<dbReference type="AlphaFoldDB" id="A0A0B7BCH4"/>
<dbReference type="SUPFAM" id="SSF81296">
    <property type="entry name" value="E set domains"/>
    <property type="match status" value="1"/>
</dbReference>
<dbReference type="Pfam" id="PF00728">
    <property type="entry name" value="Glyco_hydro_20"/>
    <property type="match status" value="1"/>
</dbReference>
<feature type="domain" description="Chitobiase C-terminal" evidence="7">
    <location>
        <begin position="263"/>
        <end position="340"/>
    </location>
</feature>
<dbReference type="PRINTS" id="PR00738">
    <property type="entry name" value="GLHYDRLASE20"/>
</dbReference>
<dbReference type="GO" id="GO:0030203">
    <property type="term" value="P:glycosaminoglycan metabolic process"/>
    <property type="evidence" value="ECO:0007669"/>
    <property type="project" value="TreeGrafter"/>
</dbReference>
<dbReference type="SUPFAM" id="SSF51445">
    <property type="entry name" value="(Trans)glycosidases"/>
    <property type="match status" value="1"/>
</dbReference>
<evidence type="ECO:0000256" key="4">
    <source>
        <dbReference type="ARBA" id="ARBA00022801"/>
    </source>
</evidence>
<dbReference type="Pfam" id="PF03174">
    <property type="entry name" value="CHB_HEX_C"/>
    <property type="match status" value="1"/>
</dbReference>
<evidence type="ECO:0000313" key="8">
    <source>
        <dbReference type="EMBL" id="CEK91014.1"/>
    </source>
</evidence>
<dbReference type="InterPro" id="IPR015883">
    <property type="entry name" value="Glyco_hydro_20_cat"/>
</dbReference>
<comment type="similarity">
    <text evidence="2">Belongs to the glycosyl hydrolase 20 family.</text>
</comment>
<dbReference type="GO" id="GO:0005975">
    <property type="term" value="P:carbohydrate metabolic process"/>
    <property type="evidence" value="ECO:0007669"/>
    <property type="project" value="InterPro"/>
</dbReference>
<dbReference type="PANTHER" id="PTHR22600:SF57">
    <property type="entry name" value="BETA-N-ACETYLHEXOSAMINIDASE"/>
    <property type="match status" value="1"/>
</dbReference>
<gene>
    <name evidence="8" type="primary">ORF180473</name>
</gene>
<sequence length="387" mass="43661">LISLHNQGQQPLKTFHFGGDEVGRGAWVNSSVCQTLKASGGLEGESFRWYFFKRVSDLAANKSLSVSAWEDGLMHDGNVPFNLSTSPTSDTIVYAWDNVFDSGTLSRTYRFANQGYKVVLAHATHLYLDHPYEPDPEERGTYWATRFTDTKKIFSYNAVSYYDNTLTHESGAPVTADELCGPANDSCPHLELSENIIGIQGSLFTETTRTTDHLYYNLFPKVIALAERAWHKASWESLPAGEQRDKQLHNDWSSFCRAVGYRELPRLDKINVTYRVPPPGAVISYGRLLTTPLYPGLVVQYSFDAGNTWEDAHGAVSVSDYKYIIWLRTRTPDSQRFSRVVVLDPPPSVLITIQPTIDYIASNMDVNYTVVDNFNKYGDDLFKVDFV</sequence>
<dbReference type="InterPro" id="IPR013783">
    <property type="entry name" value="Ig-like_fold"/>
</dbReference>
<organism evidence="8">
    <name type="scientific">Arion vulgaris</name>
    <dbReference type="NCBI Taxonomy" id="1028688"/>
    <lineage>
        <taxon>Eukaryota</taxon>
        <taxon>Metazoa</taxon>
        <taxon>Spiralia</taxon>
        <taxon>Lophotrochozoa</taxon>
        <taxon>Mollusca</taxon>
        <taxon>Gastropoda</taxon>
        <taxon>Heterobranchia</taxon>
        <taxon>Euthyneura</taxon>
        <taxon>Panpulmonata</taxon>
        <taxon>Eupulmonata</taxon>
        <taxon>Stylommatophora</taxon>
        <taxon>Helicina</taxon>
        <taxon>Arionoidea</taxon>
        <taxon>Arionidae</taxon>
        <taxon>Arion</taxon>
    </lineage>
</organism>
<name>A0A0B7BCH4_9EUPU</name>
<dbReference type="GO" id="GO:0016020">
    <property type="term" value="C:membrane"/>
    <property type="evidence" value="ECO:0007669"/>
    <property type="project" value="TreeGrafter"/>
</dbReference>
<dbReference type="InterPro" id="IPR017853">
    <property type="entry name" value="GH"/>
</dbReference>
<evidence type="ECO:0000256" key="3">
    <source>
        <dbReference type="ARBA" id="ARBA00012663"/>
    </source>
</evidence>
<dbReference type="Gene3D" id="2.60.40.10">
    <property type="entry name" value="Immunoglobulins"/>
    <property type="match status" value="1"/>
</dbReference>
<evidence type="ECO:0000259" key="7">
    <source>
        <dbReference type="Pfam" id="PF03174"/>
    </source>
</evidence>
<evidence type="ECO:0000259" key="6">
    <source>
        <dbReference type="Pfam" id="PF00728"/>
    </source>
</evidence>
<dbReference type="GO" id="GO:0004563">
    <property type="term" value="F:beta-N-acetylhexosaminidase activity"/>
    <property type="evidence" value="ECO:0007669"/>
    <property type="project" value="UniProtKB-EC"/>
</dbReference>
<dbReference type="InterPro" id="IPR014756">
    <property type="entry name" value="Ig_E-set"/>
</dbReference>
<protein>
    <recommendedName>
        <fullName evidence="3">beta-N-acetylhexosaminidase</fullName>
        <ecNumber evidence="3">3.2.1.52</ecNumber>
    </recommendedName>
</protein>
<accession>A0A0B7BCH4</accession>
<dbReference type="Gene3D" id="3.20.20.80">
    <property type="entry name" value="Glycosidases"/>
    <property type="match status" value="1"/>
</dbReference>
<dbReference type="InterPro" id="IPR004867">
    <property type="entry name" value="CHB_C_dom"/>
</dbReference>
<evidence type="ECO:0000256" key="5">
    <source>
        <dbReference type="PIRSR" id="PIRSR625705-1"/>
    </source>
</evidence>
<keyword evidence="4" id="KW-0378">Hydrolase</keyword>
<dbReference type="EMBL" id="HACG01044149">
    <property type="protein sequence ID" value="CEK91014.1"/>
    <property type="molecule type" value="Transcribed_RNA"/>
</dbReference>
<evidence type="ECO:0000256" key="2">
    <source>
        <dbReference type="ARBA" id="ARBA00006285"/>
    </source>
</evidence>
<feature type="domain" description="Glycoside hydrolase family 20 catalytic" evidence="6">
    <location>
        <begin position="11"/>
        <end position="232"/>
    </location>
</feature>
<feature type="active site" description="Proton donor" evidence="5">
    <location>
        <position position="21"/>
    </location>
</feature>
<evidence type="ECO:0000256" key="1">
    <source>
        <dbReference type="ARBA" id="ARBA00001231"/>
    </source>
</evidence>
<feature type="non-terminal residue" evidence="8">
    <location>
        <position position="1"/>
    </location>
</feature>
<reference evidence="8" key="1">
    <citation type="submission" date="2014-12" db="EMBL/GenBank/DDBJ databases">
        <title>Insight into the proteome of Arion vulgaris.</title>
        <authorList>
            <person name="Aradska J."/>
            <person name="Bulat T."/>
            <person name="Smidak R."/>
            <person name="Sarate P."/>
            <person name="Gangsoo J."/>
            <person name="Sialana F."/>
            <person name="Bilban M."/>
            <person name="Lubec G."/>
        </authorList>
    </citation>
    <scope>NUCLEOTIDE SEQUENCE</scope>
    <source>
        <tissue evidence="8">Skin</tissue>
    </source>
</reference>
<dbReference type="PANTHER" id="PTHR22600">
    <property type="entry name" value="BETA-HEXOSAMINIDASE"/>
    <property type="match status" value="1"/>
</dbReference>
<comment type="catalytic activity">
    <reaction evidence="1">
        <text>Hydrolysis of terminal non-reducing N-acetyl-D-hexosamine residues in N-acetyl-beta-D-hexosaminides.</text>
        <dbReference type="EC" id="3.2.1.52"/>
    </reaction>
</comment>
<proteinExistence type="inferred from homology"/>
<dbReference type="InterPro" id="IPR025705">
    <property type="entry name" value="Beta_hexosaminidase_sua/sub"/>
</dbReference>
<dbReference type="EC" id="3.2.1.52" evidence="3"/>